<dbReference type="Gene3D" id="1.10.287.370">
    <property type="match status" value="1"/>
</dbReference>
<dbReference type="Pfam" id="PF02996">
    <property type="entry name" value="Prefoldin"/>
    <property type="match status" value="1"/>
</dbReference>
<dbReference type="GO" id="GO:0016272">
    <property type="term" value="C:prefoldin complex"/>
    <property type="evidence" value="ECO:0007669"/>
    <property type="project" value="InterPro"/>
</dbReference>
<dbReference type="GO" id="GO:0005737">
    <property type="term" value="C:cytoplasm"/>
    <property type="evidence" value="ECO:0007669"/>
    <property type="project" value="TreeGrafter"/>
</dbReference>
<dbReference type="HAMAP" id="MF_00308">
    <property type="entry name" value="PfdA"/>
    <property type="match status" value="1"/>
</dbReference>
<dbReference type="NCBIfam" id="TIGR00293">
    <property type="entry name" value="prefoldin subunit alpha"/>
    <property type="match status" value="1"/>
</dbReference>
<proteinExistence type="inferred from homology"/>
<keyword evidence="2" id="KW-0175">Coiled coil</keyword>
<gene>
    <name evidence="3" type="ORF">METZ01_LOCUS178720</name>
</gene>
<protein>
    <recommendedName>
        <fullName evidence="4">Prefoldin subunit alpha</fullName>
    </recommendedName>
</protein>
<feature type="coiled-coil region" evidence="2">
    <location>
        <begin position="93"/>
        <end position="134"/>
    </location>
</feature>
<dbReference type="GO" id="GO:0006457">
    <property type="term" value="P:protein folding"/>
    <property type="evidence" value="ECO:0007669"/>
    <property type="project" value="InterPro"/>
</dbReference>
<evidence type="ECO:0000256" key="1">
    <source>
        <dbReference type="ARBA" id="ARBA00010048"/>
    </source>
</evidence>
<dbReference type="InterPro" id="IPR009053">
    <property type="entry name" value="Prefoldin"/>
</dbReference>
<dbReference type="EMBL" id="UINC01034668">
    <property type="protein sequence ID" value="SVB25866.1"/>
    <property type="molecule type" value="Genomic_DNA"/>
</dbReference>
<evidence type="ECO:0000256" key="2">
    <source>
        <dbReference type="SAM" id="Coils"/>
    </source>
</evidence>
<dbReference type="GO" id="GO:0051082">
    <property type="term" value="F:unfolded protein binding"/>
    <property type="evidence" value="ECO:0007669"/>
    <property type="project" value="InterPro"/>
</dbReference>
<accession>A0A382CIA6</accession>
<sequence>MSDEQTQQLLYRTQVLEGYFSELNQKESSIISIIREATSAIECLKSINDKDDNETLMPVGLGTFVKTKITPNKKLILNIGAGVAVEKDKNSTINFLESRLKEMQIALQETAGQKQQVSESLQQAKLEMEKLMTAHNQK</sequence>
<organism evidence="3">
    <name type="scientific">marine metagenome</name>
    <dbReference type="NCBI Taxonomy" id="408172"/>
    <lineage>
        <taxon>unclassified sequences</taxon>
        <taxon>metagenomes</taxon>
        <taxon>ecological metagenomes</taxon>
    </lineage>
</organism>
<dbReference type="InterPro" id="IPR004127">
    <property type="entry name" value="Prefoldin_subunit_alpha"/>
</dbReference>
<evidence type="ECO:0008006" key="4">
    <source>
        <dbReference type="Google" id="ProtNLM"/>
    </source>
</evidence>
<dbReference type="InterPro" id="IPR011599">
    <property type="entry name" value="PFD_alpha_archaea"/>
</dbReference>
<dbReference type="PANTHER" id="PTHR12674:SF2">
    <property type="entry name" value="PREFOLDIN SUBUNIT 5"/>
    <property type="match status" value="1"/>
</dbReference>
<dbReference type="CDD" id="cd23160">
    <property type="entry name" value="Prefoldin_alpha_GimC"/>
    <property type="match status" value="1"/>
</dbReference>
<comment type="similarity">
    <text evidence="1">Belongs to the prefoldin subunit alpha family.</text>
</comment>
<dbReference type="PANTHER" id="PTHR12674">
    <property type="entry name" value="PREFOLDIN SUBUNIT 5"/>
    <property type="match status" value="1"/>
</dbReference>
<reference evidence="3" key="1">
    <citation type="submission" date="2018-05" db="EMBL/GenBank/DDBJ databases">
        <authorList>
            <person name="Lanie J.A."/>
            <person name="Ng W.-L."/>
            <person name="Kazmierczak K.M."/>
            <person name="Andrzejewski T.M."/>
            <person name="Davidsen T.M."/>
            <person name="Wayne K.J."/>
            <person name="Tettelin H."/>
            <person name="Glass J.I."/>
            <person name="Rusch D."/>
            <person name="Podicherti R."/>
            <person name="Tsui H.-C.T."/>
            <person name="Winkler M.E."/>
        </authorList>
    </citation>
    <scope>NUCLEOTIDE SEQUENCE</scope>
</reference>
<evidence type="ECO:0000313" key="3">
    <source>
        <dbReference type="EMBL" id="SVB25866.1"/>
    </source>
</evidence>
<name>A0A382CIA6_9ZZZZ</name>
<dbReference type="AlphaFoldDB" id="A0A382CIA6"/>
<dbReference type="SUPFAM" id="SSF46579">
    <property type="entry name" value="Prefoldin"/>
    <property type="match status" value="1"/>
</dbReference>